<dbReference type="SMART" id="SM00268">
    <property type="entry name" value="ACTIN"/>
    <property type="match status" value="1"/>
</dbReference>
<keyword evidence="3" id="KW-0804">Transcription</keyword>
<protein>
    <submittedName>
        <fullName evidence="8">Actin-related protein 5</fullName>
    </submittedName>
</protein>
<evidence type="ECO:0000256" key="6">
    <source>
        <dbReference type="SAM" id="Coils"/>
    </source>
</evidence>
<evidence type="ECO:0000256" key="2">
    <source>
        <dbReference type="ARBA" id="ARBA00023015"/>
    </source>
</evidence>
<keyword evidence="4" id="KW-0539">Nucleus</keyword>
<reference evidence="8" key="1">
    <citation type="submission" date="2021-11" db="EMBL/GenBank/DDBJ databases">
        <authorList>
            <person name="Herlambang A."/>
            <person name="Guo Y."/>
            <person name="Takashima Y."/>
            <person name="Nishizawa T."/>
        </authorList>
    </citation>
    <scope>NUCLEOTIDE SEQUENCE</scope>
    <source>
        <strain evidence="8">E1425</strain>
    </source>
</reference>
<dbReference type="Proteomes" id="UP000827284">
    <property type="component" value="Unassembled WGS sequence"/>
</dbReference>
<dbReference type="EMBL" id="BQFW01000012">
    <property type="protein sequence ID" value="GJJ76162.1"/>
    <property type="molecule type" value="Genomic_DNA"/>
</dbReference>
<evidence type="ECO:0000256" key="5">
    <source>
        <dbReference type="RuleBase" id="RU000487"/>
    </source>
</evidence>
<feature type="coiled-coil region" evidence="6">
    <location>
        <begin position="424"/>
        <end position="481"/>
    </location>
</feature>
<comment type="similarity">
    <text evidence="5">Belongs to the actin family.</text>
</comment>
<keyword evidence="9" id="KW-1185">Reference proteome</keyword>
<dbReference type="OrthoDB" id="7340501at2759"/>
<evidence type="ECO:0000313" key="9">
    <source>
        <dbReference type="Proteomes" id="UP000827284"/>
    </source>
</evidence>
<dbReference type="AlphaFoldDB" id="A0A9P3LZI3"/>
<dbReference type="PANTHER" id="PTHR11937">
    <property type="entry name" value="ACTIN"/>
    <property type="match status" value="1"/>
</dbReference>
<gene>
    <name evidence="8" type="ORF">EMPS_08521</name>
</gene>
<comment type="subcellular location">
    <subcellularLocation>
        <location evidence="1">Nucleus</location>
    </subcellularLocation>
</comment>
<organism evidence="8 9">
    <name type="scientific">Entomortierella parvispora</name>
    <dbReference type="NCBI Taxonomy" id="205924"/>
    <lineage>
        <taxon>Eukaryota</taxon>
        <taxon>Fungi</taxon>
        <taxon>Fungi incertae sedis</taxon>
        <taxon>Mucoromycota</taxon>
        <taxon>Mortierellomycotina</taxon>
        <taxon>Mortierellomycetes</taxon>
        <taxon>Mortierellales</taxon>
        <taxon>Mortierellaceae</taxon>
        <taxon>Entomortierella</taxon>
    </lineage>
</organism>
<keyword evidence="2" id="KW-0805">Transcription regulation</keyword>
<comment type="caution">
    <text evidence="8">The sequence shown here is derived from an EMBL/GenBank/DDBJ whole genome shotgun (WGS) entry which is preliminary data.</text>
</comment>
<feature type="region of interest" description="Disordered" evidence="7">
    <location>
        <begin position="494"/>
        <end position="517"/>
    </location>
</feature>
<feature type="coiled-coil region" evidence="6">
    <location>
        <begin position="286"/>
        <end position="329"/>
    </location>
</feature>
<dbReference type="InterPro" id="IPR043129">
    <property type="entry name" value="ATPase_NBD"/>
</dbReference>
<evidence type="ECO:0000313" key="8">
    <source>
        <dbReference type="EMBL" id="GJJ76162.1"/>
    </source>
</evidence>
<dbReference type="InterPro" id="IPR004000">
    <property type="entry name" value="Actin"/>
</dbReference>
<dbReference type="CDD" id="cd10211">
    <property type="entry name" value="ASKHA_NBD_Arp5"/>
    <property type="match status" value="1"/>
</dbReference>
<evidence type="ECO:0000256" key="7">
    <source>
        <dbReference type="SAM" id="MobiDB-lite"/>
    </source>
</evidence>
<reference evidence="8" key="2">
    <citation type="journal article" date="2022" name="Microbiol. Resour. Announc.">
        <title>Whole-Genome Sequence of Entomortierella parvispora E1425, a Mucoromycotan Fungus Associated with Burkholderiaceae-Related Endosymbiotic Bacteria.</title>
        <authorList>
            <person name="Herlambang A."/>
            <person name="Guo Y."/>
            <person name="Takashima Y."/>
            <person name="Narisawa K."/>
            <person name="Ohta H."/>
            <person name="Nishizawa T."/>
        </authorList>
    </citation>
    <scope>NUCLEOTIDE SEQUENCE</scope>
    <source>
        <strain evidence="8">E1425</strain>
    </source>
</reference>
<accession>A0A9P3LZI3</accession>
<name>A0A9P3LZI3_9FUNG</name>
<evidence type="ECO:0000256" key="1">
    <source>
        <dbReference type="ARBA" id="ARBA00004123"/>
    </source>
</evidence>
<dbReference type="FunFam" id="3.30.420.40:FF:000122">
    <property type="entry name" value="ARP5 actin-related protein 5 homolog"/>
    <property type="match status" value="1"/>
</dbReference>
<dbReference type="Gene3D" id="3.90.640.10">
    <property type="entry name" value="Actin, Chain A, domain 4"/>
    <property type="match status" value="1"/>
</dbReference>
<evidence type="ECO:0000256" key="4">
    <source>
        <dbReference type="ARBA" id="ARBA00023242"/>
    </source>
</evidence>
<dbReference type="Pfam" id="PF00022">
    <property type="entry name" value="Actin"/>
    <property type="match status" value="2"/>
</dbReference>
<proteinExistence type="inferred from homology"/>
<dbReference type="SUPFAM" id="SSF53067">
    <property type="entry name" value="Actin-like ATPase domain"/>
    <property type="match status" value="2"/>
</dbReference>
<keyword evidence="6" id="KW-0175">Coiled coil</keyword>
<dbReference type="Gene3D" id="3.30.420.40">
    <property type="match status" value="3"/>
</dbReference>
<sequence>MDMDLDEDSVTLHPMQTEKQFTPTPDYSDYGSFASTGTALVIDNGSWQCRAGWATEDKPRLVFDNQIAKFKDRKAHTSNIFVGNDVYADVLARSSAKTAFDGDVMCNPEIMESVLDYIFVKLGITADRIDHPLIMTEPVCVPHYNRNMMTELLFESYQAPSVTYGIDSLFSLYANGPDRAKDGIVMSAGHHFSHVIPVSGGKVHLEHAKRISYGGVAASEYMLKLMQMKYPTFPMKMTTAQSETLLINHTYVAHDYLQELASYEDPEIFKTKDRVIQFPFVAPVVEEKSEEELARLAAKRKEQGRRLQEQAAKARLEKLIQREQNLEQYLALKNSKATLKKAEWAEQMKAAGFKDEADLDTVIKTTDAAIKRARNKELGIEEEEKEPPTFPLVDIPDEELSEMDKKEKKKQRLLKASHDARMRAKAAKAEEMAIQEELARQDAERREREPQKWLDEVHAKRKELVDKIKAKKQLREQLSDRRSHASQLRMTAIAALASDAPPPKRRRKGQDEDTFGADDSDWMVYREIAREDDSEDEEEATQLNEYEQQLLKYDPDFLHEHTMNAYTPKNSFLHYYTNGLGPYDPAVGLELSQTYQLHLNVERIRVPEVFFQPGIVGLDQTGFVETLQDVLKRFDAQARERLVQNILVTGGMAQIPGLVERLDESIRSILPFSPDRKNYHVRRAQDCLLDGWRGAAMIGRDQERIKKISVTKQEYEEYGGHYIKEHGLGNVFQD</sequence>
<dbReference type="GO" id="GO:0005634">
    <property type="term" value="C:nucleus"/>
    <property type="evidence" value="ECO:0007669"/>
    <property type="project" value="UniProtKB-SubCell"/>
</dbReference>
<evidence type="ECO:0000256" key="3">
    <source>
        <dbReference type="ARBA" id="ARBA00023163"/>
    </source>
</evidence>